<dbReference type="EMBL" id="MKJU01000030">
    <property type="protein sequence ID" value="OHU88869.1"/>
    <property type="molecule type" value="Genomic_DNA"/>
</dbReference>
<protein>
    <recommendedName>
        <fullName evidence="1">Lysozyme inhibitor LprI-like N-terminal domain-containing protein</fullName>
    </recommendedName>
</protein>
<dbReference type="Pfam" id="PF07007">
    <property type="entry name" value="LprI"/>
    <property type="match status" value="1"/>
</dbReference>
<dbReference type="Gene3D" id="1.20.1270.180">
    <property type="match status" value="1"/>
</dbReference>
<feature type="domain" description="Lysozyme inhibitor LprI-like N-terminal" evidence="1">
    <location>
        <begin position="23"/>
        <end position="115"/>
    </location>
</feature>
<comment type="caution">
    <text evidence="2">The sequence shown here is derived from an EMBL/GenBank/DDBJ whole genome shotgun (WGS) entry which is preliminary data.</text>
</comment>
<dbReference type="AlphaFoldDB" id="A0A1S1MRB7"/>
<evidence type="ECO:0000313" key="2">
    <source>
        <dbReference type="EMBL" id="OHU88869.1"/>
    </source>
</evidence>
<dbReference type="RefSeq" id="WP_070986782.1">
    <property type="nucleotide sequence ID" value="NZ_MKJU01000030.1"/>
</dbReference>
<dbReference type="Proteomes" id="UP000179786">
    <property type="component" value="Unassembled WGS sequence"/>
</dbReference>
<keyword evidence="3" id="KW-1185">Reference proteome</keyword>
<name>A0A1S1MRB7_9GAMM</name>
<proteinExistence type="predicted"/>
<evidence type="ECO:0000313" key="3">
    <source>
        <dbReference type="Proteomes" id="UP000179786"/>
    </source>
</evidence>
<evidence type="ECO:0000259" key="1">
    <source>
        <dbReference type="Pfam" id="PF07007"/>
    </source>
</evidence>
<sequence length="135" mass="15412">MRNSTLIALFFCVGVYADEPLDCENAWTTMQINQCMHKELLAAETVMEQYLAKSIARYIQDPITASSINKSQMIWLEYRQAHCGAVFNTWREGTIRTAMGLGCKITLTQQRTHSLWTSFLTFEDSTPALLPEPQK</sequence>
<dbReference type="OrthoDB" id="7340239at2"/>
<accession>A0A1S1MRB7</accession>
<gene>
    <name evidence="2" type="ORF">BET10_18810</name>
</gene>
<reference evidence="2 3" key="1">
    <citation type="submission" date="2016-09" db="EMBL/GenBank/DDBJ databases">
        <title>Pseudoalteromonas amylolytica sp. nov., isolated from the surface seawater.</title>
        <authorList>
            <person name="Wu Y.-H."/>
            <person name="Cheng H."/>
            <person name="Jin X.-B."/>
            <person name="Wang C.-S."/>
            <person name="Xu X.-W."/>
        </authorList>
    </citation>
    <scope>NUCLEOTIDE SEQUENCE [LARGE SCALE GENOMIC DNA]</scope>
    <source>
        <strain evidence="2 3">JW1</strain>
    </source>
</reference>
<dbReference type="InterPro" id="IPR009739">
    <property type="entry name" value="LprI-like_N"/>
</dbReference>
<organism evidence="2 3">
    <name type="scientific">Pseudoalteromonas amylolytica</name>
    <dbReference type="NCBI Taxonomy" id="1859457"/>
    <lineage>
        <taxon>Bacteria</taxon>
        <taxon>Pseudomonadati</taxon>
        <taxon>Pseudomonadota</taxon>
        <taxon>Gammaproteobacteria</taxon>
        <taxon>Alteromonadales</taxon>
        <taxon>Pseudoalteromonadaceae</taxon>
        <taxon>Pseudoalteromonas</taxon>
    </lineage>
</organism>